<dbReference type="Proteomes" id="UP000035540">
    <property type="component" value="Chromosome"/>
</dbReference>
<dbReference type="Gene3D" id="3.40.50.720">
    <property type="entry name" value="NAD(P)-binding Rossmann-like Domain"/>
    <property type="match status" value="1"/>
</dbReference>
<evidence type="ECO:0000313" key="10">
    <source>
        <dbReference type="EMBL" id="AKK09430.1"/>
    </source>
</evidence>
<gene>
    <name evidence="10" type="ORF">CTEST_10025</name>
</gene>
<reference evidence="10 11" key="1">
    <citation type="journal article" date="2015" name="Genome Announc.">
        <title>Complete Genome Sequence of the Type Strain Corynebacterium testudinoris DSM 44614, Recovered from Necrotic Lesions in the Mouth of a Tortoise.</title>
        <authorList>
            <person name="Ruckert C."/>
            <person name="Kriete M."/>
            <person name="Jaenicke S."/>
            <person name="Winkler A."/>
            <person name="Tauch A."/>
        </authorList>
    </citation>
    <scope>NUCLEOTIDE SEQUENCE [LARGE SCALE GENOMIC DNA]</scope>
    <source>
        <strain evidence="10 11">DSM 44614</strain>
    </source>
</reference>
<dbReference type="Gene3D" id="3.90.180.10">
    <property type="entry name" value="Medium-chain alcohol dehydrogenases, catalytic domain"/>
    <property type="match status" value="1"/>
</dbReference>
<evidence type="ECO:0000256" key="3">
    <source>
        <dbReference type="ARBA" id="ARBA00013190"/>
    </source>
</evidence>
<dbReference type="PANTHER" id="PTHR42940:SF3">
    <property type="entry name" value="ALCOHOL DEHYDROGENASE 1-RELATED"/>
    <property type="match status" value="1"/>
</dbReference>
<dbReference type="AlphaFoldDB" id="A0A0G3H9I1"/>
<evidence type="ECO:0000259" key="9">
    <source>
        <dbReference type="Pfam" id="PF16912"/>
    </source>
</evidence>
<feature type="domain" description="Alcohol dehydrogenase-like N-terminal" evidence="8">
    <location>
        <begin position="25"/>
        <end position="136"/>
    </location>
</feature>
<evidence type="ECO:0000256" key="4">
    <source>
        <dbReference type="ARBA" id="ARBA00022723"/>
    </source>
</evidence>
<evidence type="ECO:0000256" key="1">
    <source>
        <dbReference type="ARBA" id="ARBA00001947"/>
    </source>
</evidence>
<dbReference type="SUPFAM" id="SSF50129">
    <property type="entry name" value="GroES-like"/>
    <property type="match status" value="1"/>
</dbReference>
<protein>
    <recommendedName>
        <fullName evidence="3">alcohol dehydrogenase</fullName>
        <ecNumber evidence="3">1.1.1.1</ecNumber>
    </recommendedName>
</protein>
<keyword evidence="4" id="KW-0479">Metal-binding</keyword>
<keyword evidence="7" id="KW-0520">NAD</keyword>
<dbReference type="GO" id="GO:0004022">
    <property type="term" value="F:alcohol dehydrogenase (NAD+) activity"/>
    <property type="evidence" value="ECO:0007669"/>
    <property type="project" value="UniProtKB-EC"/>
</dbReference>
<dbReference type="Pfam" id="PF16912">
    <property type="entry name" value="Glu_dehyd_C"/>
    <property type="match status" value="1"/>
</dbReference>
<evidence type="ECO:0000256" key="6">
    <source>
        <dbReference type="ARBA" id="ARBA00023002"/>
    </source>
</evidence>
<evidence type="ECO:0000256" key="5">
    <source>
        <dbReference type="ARBA" id="ARBA00022833"/>
    </source>
</evidence>
<dbReference type="PANTHER" id="PTHR42940">
    <property type="entry name" value="ALCOHOL DEHYDROGENASE 1-RELATED"/>
    <property type="match status" value="1"/>
</dbReference>
<evidence type="ECO:0000256" key="7">
    <source>
        <dbReference type="ARBA" id="ARBA00023027"/>
    </source>
</evidence>
<keyword evidence="6" id="KW-0560">Oxidoreductase</keyword>
<dbReference type="NCBIfam" id="TIGR03366">
    <property type="entry name" value="HpnZ_proposed"/>
    <property type="match status" value="1"/>
</dbReference>
<dbReference type="CDD" id="cd08231">
    <property type="entry name" value="MDR_TM0436_like"/>
    <property type="match status" value="1"/>
</dbReference>
<dbReference type="InterPro" id="IPR031640">
    <property type="entry name" value="Glu_dehyd_C"/>
</dbReference>
<accession>A0A0G3H9I1</accession>
<evidence type="ECO:0000313" key="11">
    <source>
        <dbReference type="Proteomes" id="UP000035540"/>
    </source>
</evidence>
<keyword evidence="5" id="KW-0862">Zinc</keyword>
<dbReference type="SUPFAM" id="SSF51735">
    <property type="entry name" value="NAD(P)-binding Rossmann-fold domains"/>
    <property type="match status" value="1"/>
</dbReference>
<dbReference type="EC" id="1.1.1.1" evidence="3"/>
<dbReference type="InterPro" id="IPR036291">
    <property type="entry name" value="NAD(P)-bd_dom_sf"/>
</dbReference>
<evidence type="ECO:0000256" key="2">
    <source>
        <dbReference type="ARBA" id="ARBA00008072"/>
    </source>
</evidence>
<dbReference type="InterPro" id="IPR011032">
    <property type="entry name" value="GroES-like_sf"/>
</dbReference>
<proteinExistence type="inferred from homology"/>
<dbReference type="InterPro" id="IPR013154">
    <property type="entry name" value="ADH-like_N"/>
</dbReference>
<dbReference type="GO" id="GO:0005737">
    <property type="term" value="C:cytoplasm"/>
    <property type="evidence" value="ECO:0007669"/>
    <property type="project" value="TreeGrafter"/>
</dbReference>
<comment type="cofactor">
    <cofactor evidence="1">
        <name>Zn(2+)</name>
        <dbReference type="ChEBI" id="CHEBI:29105"/>
    </cofactor>
</comment>
<dbReference type="GO" id="GO:0046872">
    <property type="term" value="F:metal ion binding"/>
    <property type="evidence" value="ECO:0007669"/>
    <property type="project" value="UniProtKB-KW"/>
</dbReference>
<dbReference type="PATRIC" id="fig|136857.5.peg.1991"/>
<evidence type="ECO:0000259" key="8">
    <source>
        <dbReference type="Pfam" id="PF08240"/>
    </source>
</evidence>
<dbReference type="Pfam" id="PF08240">
    <property type="entry name" value="ADH_N"/>
    <property type="match status" value="1"/>
</dbReference>
<sequence>MHARAQVWEGGKKFSLVDMPLPEPGPGDVLVRVTTATICGSDRHTVSGRRQAACPSVLGHEGVGIVVDSRRDGIVPGERVVFAVTASCGACRNCTRGLSAKCMHVLKVGDESFAGEWPLSGTYATHILLRAGQAIERVPDSLSDAVASTAGCAVATVMAVLEKAGDLQGRTVLVTGVGMLGTVSLAAARARGAERIIASDYRLGERDYLRKLADDLVTPGTPHLVDVALEFSGSASAAEECVNSLDIGGTAVLAGTVAPVPSIALDPEWLVRGWRTVTGVHNYEPRHLAEALNFLGSHGDSLPWEHILGAPITLEELPAAFADGSGAVRVVVQL</sequence>
<reference evidence="11" key="2">
    <citation type="submission" date="2015-05" db="EMBL/GenBank/DDBJ databases">
        <title>Complete genome sequence of Corynebacterium testudinoris DSM 44614, recovered from necrotic lesions in the mouth of a tortoise.</title>
        <authorList>
            <person name="Ruckert C."/>
            <person name="Albersmeier A."/>
            <person name="Winkler A."/>
            <person name="Tauch A."/>
        </authorList>
    </citation>
    <scope>NUCLEOTIDE SEQUENCE [LARGE SCALE GENOMIC DNA]</scope>
    <source>
        <strain evidence="11">DSM 44614</strain>
    </source>
</reference>
<organism evidence="10 11">
    <name type="scientific">Corynebacterium testudinoris</name>
    <dbReference type="NCBI Taxonomy" id="136857"/>
    <lineage>
        <taxon>Bacteria</taxon>
        <taxon>Bacillati</taxon>
        <taxon>Actinomycetota</taxon>
        <taxon>Actinomycetes</taxon>
        <taxon>Mycobacteriales</taxon>
        <taxon>Corynebacteriaceae</taxon>
        <taxon>Corynebacterium</taxon>
    </lineage>
</organism>
<comment type="similarity">
    <text evidence="2">Belongs to the zinc-containing alcohol dehydrogenase family.</text>
</comment>
<feature type="domain" description="Glucose dehydrogenase C-terminal" evidence="9">
    <location>
        <begin position="162"/>
        <end position="334"/>
    </location>
</feature>
<dbReference type="KEGG" id="cted:CTEST_10025"/>
<name>A0A0G3H9I1_9CORY</name>
<keyword evidence="11" id="KW-1185">Reference proteome</keyword>
<dbReference type="STRING" id="136857.CTEST_10025"/>
<dbReference type="InterPro" id="IPR017743">
    <property type="entry name" value="ADH_phosphonate_catab-assoc"/>
</dbReference>
<dbReference type="EMBL" id="CP011545">
    <property type="protein sequence ID" value="AKK09430.1"/>
    <property type="molecule type" value="Genomic_DNA"/>
</dbReference>